<feature type="transmembrane region" description="Helical" evidence="7">
    <location>
        <begin position="298"/>
        <end position="319"/>
    </location>
</feature>
<feature type="transmembrane region" description="Helical" evidence="7">
    <location>
        <begin position="77"/>
        <end position="95"/>
    </location>
</feature>
<feature type="transmembrane region" description="Helical" evidence="7">
    <location>
        <begin position="172"/>
        <end position="189"/>
    </location>
</feature>
<evidence type="ECO:0008006" key="9">
    <source>
        <dbReference type="Google" id="ProtNLM"/>
    </source>
</evidence>
<feature type="transmembrane region" description="Helical" evidence="7">
    <location>
        <begin position="12"/>
        <end position="38"/>
    </location>
</feature>
<accession>A0A644X339</accession>
<reference evidence="8" key="1">
    <citation type="submission" date="2019-08" db="EMBL/GenBank/DDBJ databases">
        <authorList>
            <person name="Kucharzyk K."/>
            <person name="Murdoch R.W."/>
            <person name="Higgins S."/>
            <person name="Loffler F."/>
        </authorList>
    </citation>
    <scope>NUCLEOTIDE SEQUENCE</scope>
</reference>
<dbReference type="Pfam" id="PF07690">
    <property type="entry name" value="MFS_1"/>
    <property type="match status" value="1"/>
</dbReference>
<dbReference type="GO" id="GO:0005886">
    <property type="term" value="C:plasma membrane"/>
    <property type="evidence" value="ECO:0007669"/>
    <property type="project" value="UniProtKB-SubCell"/>
</dbReference>
<evidence type="ECO:0000313" key="8">
    <source>
        <dbReference type="EMBL" id="MPM10570.1"/>
    </source>
</evidence>
<dbReference type="CDD" id="cd06173">
    <property type="entry name" value="MFS_MefA_like"/>
    <property type="match status" value="1"/>
</dbReference>
<feature type="transmembrane region" description="Helical" evidence="7">
    <location>
        <begin position="367"/>
        <end position="389"/>
    </location>
</feature>
<evidence type="ECO:0000256" key="1">
    <source>
        <dbReference type="ARBA" id="ARBA00004651"/>
    </source>
</evidence>
<feature type="transmembrane region" description="Helical" evidence="7">
    <location>
        <begin position="44"/>
        <end position="65"/>
    </location>
</feature>
<dbReference type="PANTHER" id="PTHR43266">
    <property type="entry name" value="MACROLIDE-EFFLUX PROTEIN"/>
    <property type="match status" value="1"/>
</dbReference>
<dbReference type="InterPro" id="IPR036259">
    <property type="entry name" value="MFS_trans_sf"/>
</dbReference>
<keyword evidence="6 7" id="KW-0472">Membrane</keyword>
<evidence type="ECO:0000256" key="2">
    <source>
        <dbReference type="ARBA" id="ARBA00022448"/>
    </source>
</evidence>
<keyword evidence="5 7" id="KW-1133">Transmembrane helix</keyword>
<dbReference type="GO" id="GO:0022857">
    <property type="term" value="F:transmembrane transporter activity"/>
    <property type="evidence" value="ECO:0007669"/>
    <property type="project" value="InterPro"/>
</dbReference>
<evidence type="ECO:0000256" key="6">
    <source>
        <dbReference type="ARBA" id="ARBA00023136"/>
    </source>
</evidence>
<feature type="transmembrane region" description="Helical" evidence="7">
    <location>
        <begin position="230"/>
        <end position="257"/>
    </location>
</feature>
<comment type="subcellular location">
    <subcellularLocation>
        <location evidence="1">Cell membrane</location>
        <topology evidence="1">Multi-pass membrane protein</topology>
    </subcellularLocation>
</comment>
<dbReference type="EMBL" id="VSSQ01001711">
    <property type="protein sequence ID" value="MPM10570.1"/>
    <property type="molecule type" value="Genomic_DNA"/>
</dbReference>
<dbReference type="InterPro" id="IPR011701">
    <property type="entry name" value="MFS"/>
</dbReference>
<gene>
    <name evidence="8" type="ORF">SDC9_56902</name>
</gene>
<comment type="caution">
    <text evidence="8">The sequence shown here is derived from an EMBL/GenBank/DDBJ whole genome shotgun (WGS) entry which is preliminary data.</text>
</comment>
<evidence type="ECO:0000256" key="7">
    <source>
        <dbReference type="SAM" id="Phobius"/>
    </source>
</evidence>
<keyword evidence="3" id="KW-1003">Cell membrane</keyword>
<keyword evidence="2" id="KW-0813">Transport</keyword>
<keyword evidence="4 7" id="KW-0812">Transmembrane</keyword>
<sequence length="421" mass="47003">MKYIKNKEDRNSILFYLANLISIFGTAIYTFAISLYTLKITGSSISFSTTLILSVLPIIILNPFVGVIVDKFNKKKLAVIANALNGIFLFTVYLISNWKGLNLGTIYLSTFVITSINIIFDISIDSAIPNIVSKDKVVNINSGNRIIDSISSVLGPVLGGVAFAAFNIETFILINSISFIVSAILDTLIDFKYNTENESEEMDSESITFGKLNYFKEIAEGLKYLISKRYIIRILSIFIIFNFFISFSVTIPIPIILNNILEIPAKSYGLIQGGIPVGMIIGAFVVKKIMAKYKLNNIFSAVGIVMSVNIILLSIPILFKTINNINVYIMYYLIIMIFMGICISLVDIPFSYTMQTNIEEEYRGRSISLTISIVKVVVPISYIISGILLQSIEPYIVVLFGGISVLIISIIFFKYAKRLYN</sequence>
<feature type="transmembrane region" description="Helical" evidence="7">
    <location>
        <begin position="325"/>
        <end position="346"/>
    </location>
</feature>
<dbReference type="SUPFAM" id="SSF103473">
    <property type="entry name" value="MFS general substrate transporter"/>
    <property type="match status" value="1"/>
</dbReference>
<evidence type="ECO:0000256" key="5">
    <source>
        <dbReference type="ARBA" id="ARBA00022989"/>
    </source>
</evidence>
<proteinExistence type="predicted"/>
<organism evidence="8">
    <name type="scientific">bioreactor metagenome</name>
    <dbReference type="NCBI Taxonomy" id="1076179"/>
    <lineage>
        <taxon>unclassified sequences</taxon>
        <taxon>metagenomes</taxon>
        <taxon>ecological metagenomes</taxon>
    </lineage>
</organism>
<feature type="transmembrane region" description="Helical" evidence="7">
    <location>
        <begin position="395"/>
        <end position="416"/>
    </location>
</feature>
<name>A0A644X339_9ZZZZ</name>
<dbReference type="AlphaFoldDB" id="A0A644X339"/>
<feature type="transmembrane region" description="Helical" evidence="7">
    <location>
        <begin position="269"/>
        <end position="286"/>
    </location>
</feature>
<evidence type="ECO:0000256" key="4">
    <source>
        <dbReference type="ARBA" id="ARBA00022692"/>
    </source>
</evidence>
<evidence type="ECO:0000256" key="3">
    <source>
        <dbReference type="ARBA" id="ARBA00022475"/>
    </source>
</evidence>
<dbReference type="Gene3D" id="1.20.1250.20">
    <property type="entry name" value="MFS general substrate transporter like domains"/>
    <property type="match status" value="1"/>
</dbReference>
<dbReference type="PANTHER" id="PTHR43266:SF9">
    <property type="entry name" value="PERMEASE, MAJOR FACILITATOR SUPERFAMILY-RELATED"/>
    <property type="match status" value="1"/>
</dbReference>
<protein>
    <recommendedName>
        <fullName evidence="9">Major facilitator superfamily (MFS) profile domain-containing protein</fullName>
    </recommendedName>
</protein>